<dbReference type="PANTHER" id="PTHR11851:SF49">
    <property type="entry name" value="MITOCHONDRIAL-PROCESSING PEPTIDASE SUBUNIT ALPHA"/>
    <property type="match status" value="1"/>
</dbReference>
<evidence type="ECO:0000256" key="1">
    <source>
        <dbReference type="ARBA" id="ARBA00001947"/>
    </source>
</evidence>
<keyword evidence="3" id="KW-0482">Metalloprotease</keyword>
<comment type="caution">
    <text evidence="7">The sequence shown here is derived from an EMBL/GenBank/DDBJ whole genome shotgun (WGS) entry which is preliminary data.</text>
</comment>
<dbReference type="EMBL" id="VHSH01000001">
    <property type="protein sequence ID" value="TQV83939.1"/>
    <property type="molecule type" value="Genomic_DNA"/>
</dbReference>
<gene>
    <name evidence="7" type="ORF">FKG95_02230</name>
</gene>
<dbReference type="PANTHER" id="PTHR11851">
    <property type="entry name" value="METALLOPROTEASE"/>
    <property type="match status" value="1"/>
</dbReference>
<dbReference type="InterPro" id="IPR007863">
    <property type="entry name" value="Peptidase_M16_C"/>
</dbReference>
<dbReference type="InterPro" id="IPR050361">
    <property type="entry name" value="MPP/UQCRC_Complex"/>
</dbReference>
<dbReference type="InterPro" id="IPR011765">
    <property type="entry name" value="Pept_M16_N"/>
</dbReference>
<dbReference type="Pfam" id="PF00675">
    <property type="entry name" value="Peptidase_M16"/>
    <property type="match status" value="1"/>
</dbReference>
<evidence type="ECO:0000256" key="4">
    <source>
        <dbReference type="RuleBase" id="RU004447"/>
    </source>
</evidence>
<keyword evidence="3" id="KW-0645">Protease</keyword>
<protein>
    <submittedName>
        <fullName evidence="7">Insulinase family protein</fullName>
    </submittedName>
</protein>
<evidence type="ECO:0000259" key="6">
    <source>
        <dbReference type="Pfam" id="PF05193"/>
    </source>
</evidence>
<comment type="similarity">
    <text evidence="2 4">Belongs to the peptidase M16 family.</text>
</comment>
<dbReference type="Pfam" id="PF05193">
    <property type="entry name" value="Peptidase_M16_C"/>
    <property type="match status" value="1"/>
</dbReference>
<name>A0A545U390_9PROT</name>
<feature type="domain" description="Peptidase M16 C-terminal" evidence="6">
    <location>
        <begin position="178"/>
        <end position="358"/>
    </location>
</feature>
<evidence type="ECO:0000313" key="8">
    <source>
        <dbReference type="Proteomes" id="UP000315252"/>
    </source>
</evidence>
<dbReference type="InterPro" id="IPR011249">
    <property type="entry name" value="Metalloenz_LuxS/M16"/>
</dbReference>
<dbReference type="Proteomes" id="UP000315252">
    <property type="component" value="Unassembled WGS sequence"/>
</dbReference>
<dbReference type="PROSITE" id="PS00143">
    <property type="entry name" value="INSULINASE"/>
    <property type="match status" value="1"/>
</dbReference>
<proteinExistence type="inferred from homology"/>
<evidence type="ECO:0000259" key="5">
    <source>
        <dbReference type="Pfam" id="PF00675"/>
    </source>
</evidence>
<evidence type="ECO:0000256" key="3">
    <source>
        <dbReference type="ARBA" id="ARBA00023049"/>
    </source>
</evidence>
<organism evidence="7 8">
    <name type="scientific">Denitrobaculum tricleocarpae</name>
    <dbReference type="NCBI Taxonomy" id="2591009"/>
    <lineage>
        <taxon>Bacteria</taxon>
        <taxon>Pseudomonadati</taxon>
        <taxon>Pseudomonadota</taxon>
        <taxon>Alphaproteobacteria</taxon>
        <taxon>Rhodospirillales</taxon>
        <taxon>Rhodospirillaceae</taxon>
        <taxon>Denitrobaculum</taxon>
    </lineage>
</organism>
<dbReference type="GO" id="GO:0004222">
    <property type="term" value="F:metalloendopeptidase activity"/>
    <property type="evidence" value="ECO:0007669"/>
    <property type="project" value="InterPro"/>
</dbReference>
<dbReference type="SUPFAM" id="SSF63411">
    <property type="entry name" value="LuxS/MPP-like metallohydrolase"/>
    <property type="match status" value="2"/>
</dbReference>
<accession>A0A545U390</accession>
<dbReference type="InterPro" id="IPR001431">
    <property type="entry name" value="Pept_M16_Zn_BS"/>
</dbReference>
<dbReference type="GO" id="GO:0006508">
    <property type="term" value="P:proteolysis"/>
    <property type="evidence" value="ECO:0007669"/>
    <property type="project" value="InterPro"/>
</dbReference>
<evidence type="ECO:0000313" key="7">
    <source>
        <dbReference type="EMBL" id="TQV83939.1"/>
    </source>
</evidence>
<feature type="domain" description="Peptidase M16 N-terminal" evidence="5">
    <location>
        <begin position="23"/>
        <end position="168"/>
    </location>
</feature>
<comment type="cofactor">
    <cofactor evidence="1">
        <name>Zn(2+)</name>
        <dbReference type="ChEBI" id="CHEBI:29105"/>
    </cofactor>
</comment>
<reference evidence="7 8" key="1">
    <citation type="submission" date="2019-06" db="EMBL/GenBank/DDBJ databases">
        <title>Whole genome sequence for Rhodospirillaceae sp. R148.</title>
        <authorList>
            <person name="Wang G."/>
        </authorList>
    </citation>
    <scope>NUCLEOTIDE SEQUENCE [LARGE SCALE GENOMIC DNA]</scope>
    <source>
        <strain evidence="7 8">R148</strain>
    </source>
</reference>
<dbReference type="GO" id="GO:0046872">
    <property type="term" value="F:metal ion binding"/>
    <property type="evidence" value="ECO:0007669"/>
    <property type="project" value="InterPro"/>
</dbReference>
<sequence length="429" mass="47555">MAGQAAARVFDPETFTLDNGMQVVVVPNHRAPIVTHMVWYKVGAADESAGESGNAHFLEHLLFKGTKTLAPGEFSEIIQLNGGRENAFTSQDYTAYFQTIARDRLEIMMKHEADRMTNLVLTDDVVASERDVVIEERRSRTDNNPSAKLFETMQAALYLNHPYRLPVIGWQHEIEALNTETALAFYRKWYAPNNAILIVAGDVTAEEVRPLAEKYYGVIPARDVPERVRIEEPPQTSARRVIHESPRVRQPLLAMTYLAPSYRRGETEHAYALQVLDEVLSGGSTSRLYKSLVVDKKLAVSVGSRYSASALDLSDFNFYASPQPGVELEALEAALRAEIDAVLKDGITAKELASAKRRKRAESVYARDNLGTAPRIIGISLATGRTIEEIESWPDLIDGVTLEQVLAAARAVFRDESSVTGLLLPKPTS</sequence>
<keyword evidence="8" id="KW-1185">Reference proteome</keyword>
<keyword evidence="3" id="KW-0378">Hydrolase</keyword>
<evidence type="ECO:0000256" key="2">
    <source>
        <dbReference type="ARBA" id="ARBA00007261"/>
    </source>
</evidence>
<dbReference type="OrthoDB" id="9811314at2"/>
<dbReference type="AlphaFoldDB" id="A0A545U390"/>
<dbReference type="Gene3D" id="3.30.830.10">
    <property type="entry name" value="Metalloenzyme, LuxS/M16 peptidase-like"/>
    <property type="match status" value="2"/>
</dbReference>